<evidence type="ECO:0000256" key="10">
    <source>
        <dbReference type="ARBA" id="ARBA00045974"/>
    </source>
</evidence>
<evidence type="ECO:0000256" key="4">
    <source>
        <dbReference type="ARBA" id="ARBA00022728"/>
    </source>
</evidence>
<dbReference type="Pfam" id="PF00679">
    <property type="entry name" value="EFG_C"/>
    <property type="match status" value="1"/>
</dbReference>
<dbReference type="PROSITE" id="PS51722">
    <property type="entry name" value="G_TR_2"/>
    <property type="match status" value="1"/>
</dbReference>
<dbReference type="InterPro" id="IPR044121">
    <property type="entry name" value="Snu114_GTP-bd"/>
</dbReference>
<dbReference type="CDD" id="cd04090">
    <property type="entry name" value="EF2_II_snRNP"/>
    <property type="match status" value="1"/>
</dbReference>
<dbReference type="Gene3D" id="3.90.1430.10">
    <property type="entry name" value="Yeast translation eEF2 (G' domain)"/>
    <property type="match status" value="1"/>
</dbReference>
<comment type="subcellular location">
    <subcellularLocation>
        <location evidence="1">Nucleus</location>
    </subcellularLocation>
</comment>
<protein>
    <recommendedName>
        <fullName evidence="2">116 kDa U5 small nuclear ribonucleoprotein component</fullName>
    </recommendedName>
    <alternativeName>
        <fullName evidence="9">U5 snRNP-specific protein, 116 kDa</fullName>
    </alternativeName>
</protein>
<dbReference type="GO" id="GO:0005525">
    <property type="term" value="F:GTP binding"/>
    <property type="evidence" value="ECO:0007669"/>
    <property type="project" value="UniProtKB-KW"/>
</dbReference>
<dbReference type="Gene3D" id="3.40.50.300">
    <property type="entry name" value="P-loop containing nucleotide triphosphate hydrolases"/>
    <property type="match status" value="1"/>
</dbReference>
<reference evidence="13" key="1">
    <citation type="submission" date="2021-07" db="EMBL/GenBank/DDBJ databases">
        <authorList>
            <person name="Durling M."/>
        </authorList>
    </citation>
    <scope>NUCLEOTIDE SEQUENCE</scope>
</reference>
<dbReference type="SUPFAM" id="SSF54980">
    <property type="entry name" value="EF-G C-terminal domain-like"/>
    <property type="match status" value="2"/>
</dbReference>
<dbReference type="FunFam" id="3.40.50.300:FF:001452">
    <property type="entry name" value="U5 small nuclear ribonucleoprotein component"/>
    <property type="match status" value="1"/>
</dbReference>
<dbReference type="Gene3D" id="3.30.230.10">
    <property type="match status" value="1"/>
</dbReference>
<feature type="domain" description="Tr-type G" evidence="12">
    <location>
        <begin position="137"/>
        <end position="354"/>
    </location>
</feature>
<keyword evidence="7" id="KW-0508">mRNA splicing</keyword>
<dbReference type="EMBL" id="CAJVRL010000048">
    <property type="protein sequence ID" value="CAG8952824.1"/>
    <property type="molecule type" value="Genomic_DNA"/>
</dbReference>
<dbReference type="GO" id="GO:0003924">
    <property type="term" value="F:GTPase activity"/>
    <property type="evidence" value="ECO:0007669"/>
    <property type="project" value="InterPro"/>
</dbReference>
<evidence type="ECO:0000256" key="9">
    <source>
        <dbReference type="ARBA" id="ARBA00031432"/>
    </source>
</evidence>
<evidence type="ECO:0000256" key="8">
    <source>
        <dbReference type="ARBA" id="ARBA00023242"/>
    </source>
</evidence>
<dbReference type="SUPFAM" id="SSF52540">
    <property type="entry name" value="P-loop containing nucleoside triphosphate hydrolases"/>
    <property type="match status" value="1"/>
</dbReference>
<dbReference type="InterPro" id="IPR004161">
    <property type="entry name" value="EFTu-like_2"/>
</dbReference>
<dbReference type="InterPro" id="IPR014721">
    <property type="entry name" value="Ribsml_uS5_D2-typ_fold_subgr"/>
</dbReference>
<dbReference type="GO" id="GO:0005829">
    <property type="term" value="C:cytosol"/>
    <property type="evidence" value="ECO:0007669"/>
    <property type="project" value="TreeGrafter"/>
</dbReference>
<dbReference type="InterPro" id="IPR035647">
    <property type="entry name" value="EFG_III/V"/>
</dbReference>
<keyword evidence="3" id="KW-0507">mRNA processing</keyword>
<dbReference type="SMART" id="SM00838">
    <property type="entry name" value="EFG_C"/>
    <property type="match status" value="1"/>
</dbReference>
<dbReference type="FunFam" id="3.30.70.870:FF:000002">
    <property type="entry name" value="Translation elongation factor 2"/>
    <property type="match status" value="1"/>
</dbReference>
<evidence type="ECO:0000256" key="6">
    <source>
        <dbReference type="ARBA" id="ARBA00023134"/>
    </source>
</evidence>
<dbReference type="Pfam" id="PF03144">
    <property type="entry name" value="GTP_EFTU_D2"/>
    <property type="match status" value="1"/>
</dbReference>
<dbReference type="GO" id="GO:0000398">
    <property type="term" value="P:mRNA splicing, via spliceosome"/>
    <property type="evidence" value="ECO:0007669"/>
    <property type="project" value="TreeGrafter"/>
</dbReference>
<organism evidence="13 14">
    <name type="scientific">Hymenoscyphus fraxineus</name>
    <dbReference type="NCBI Taxonomy" id="746836"/>
    <lineage>
        <taxon>Eukaryota</taxon>
        <taxon>Fungi</taxon>
        <taxon>Dikarya</taxon>
        <taxon>Ascomycota</taxon>
        <taxon>Pezizomycotina</taxon>
        <taxon>Leotiomycetes</taxon>
        <taxon>Helotiales</taxon>
        <taxon>Helotiaceae</taxon>
        <taxon>Hymenoscyphus</taxon>
    </lineage>
</organism>
<dbReference type="Gene3D" id="2.40.30.10">
    <property type="entry name" value="Translation factors"/>
    <property type="match status" value="1"/>
</dbReference>
<evidence type="ECO:0000256" key="2">
    <source>
        <dbReference type="ARBA" id="ARBA00018774"/>
    </source>
</evidence>
<dbReference type="Pfam" id="PF14492">
    <property type="entry name" value="EFG_III"/>
    <property type="match status" value="1"/>
</dbReference>
<keyword evidence="4" id="KW-0747">Spliceosome</keyword>
<dbReference type="Proteomes" id="UP000696280">
    <property type="component" value="Unassembled WGS sequence"/>
</dbReference>
<dbReference type="Pfam" id="PF16004">
    <property type="entry name" value="EFTUD2"/>
    <property type="match status" value="1"/>
</dbReference>
<dbReference type="CDD" id="cd04098">
    <property type="entry name" value="eEF2_C_snRNP"/>
    <property type="match status" value="1"/>
</dbReference>
<dbReference type="InterPro" id="IPR035655">
    <property type="entry name" value="U5-116kDa_C"/>
</dbReference>
<evidence type="ECO:0000256" key="3">
    <source>
        <dbReference type="ARBA" id="ARBA00022664"/>
    </source>
</evidence>
<dbReference type="PANTHER" id="PTHR42908">
    <property type="entry name" value="TRANSLATION ELONGATION FACTOR-RELATED"/>
    <property type="match status" value="1"/>
</dbReference>
<evidence type="ECO:0000313" key="13">
    <source>
        <dbReference type="EMBL" id="CAG8952824.1"/>
    </source>
</evidence>
<evidence type="ECO:0000313" key="14">
    <source>
        <dbReference type="Proteomes" id="UP000696280"/>
    </source>
</evidence>
<dbReference type="FunFam" id="2.40.30.10:FF:000029">
    <property type="entry name" value="116 kDa U5 small nuclear ribonucleoprotein component"/>
    <property type="match status" value="1"/>
</dbReference>
<evidence type="ECO:0000256" key="1">
    <source>
        <dbReference type="ARBA" id="ARBA00004123"/>
    </source>
</evidence>
<evidence type="ECO:0000256" key="5">
    <source>
        <dbReference type="ARBA" id="ARBA00022741"/>
    </source>
</evidence>
<feature type="region of interest" description="Disordered" evidence="11">
    <location>
        <begin position="1"/>
        <end position="41"/>
    </location>
</feature>
<accession>A0A9N9KSS4</accession>
<evidence type="ECO:0000256" key="7">
    <source>
        <dbReference type="ARBA" id="ARBA00023187"/>
    </source>
</evidence>
<keyword evidence="14" id="KW-1185">Reference proteome</keyword>
<keyword evidence="5" id="KW-0547">Nucleotide-binding</keyword>
<evidence type="ECO:0000256" key="11">
    <source>
        <dbReference type="SAM" id="MobiDB-lite"/>
    </source>
</evidence>
<dbReference type="PANTHER" id="PTHR42908:SF6">
    <property type="entry name" value="116 KDA U5 SMALL NUCLEAR RIBONUCLEOPROTEIN COMPONENT"/>
    <property type="match status" value="1"/>
</dbReference>
<comment type="function">
    <text evidence="10">Required for pre-mRNA splicing as component of the spliceosome, including pre-catalytic, catalytic and post-catalytic spliceosomal complexes. Component of the U5 snRNP and the U4/U6-U5 tri-snRNP complex, a building block of the spliceosome. As a component of the minor spliceosome, involved in the splicing of U12-type introns in pre-mRNAs.</text>
</comment>
<dbReference type="FunFam" id="3.30.230.10:FF:000009">
    <property type="entry name" value="116 kDa U5 small nuclear ribonucleoprotein component"/>
    <property type="match status" value="1"/>
</dbReference>
<dbReference type="GO" id="GO:0030623">
    <property type="term" value="F:U5 snRNA binding"/>
    <property type="evidence" value="ECO:0007669"/>
    <property type="project" value="TreeGrafter"/>
</dbReference>
<proteinExistence type="predicted"/>
<dbReference type="SUPFAM" id="SSF54211">
    <property type="entry name" value="Ribosomal protein S5 domain 2-like"/>
    <property type="match status" value="1"/>
</dbReference>
<keyword evidence="8" id="KW-0539">Nucleus</keyword>
<dbReference type="InterPro" id="IPR000640">
    <property type="entry name" value="EFG_V-like"/>
</dbReference>
<dbReference type="CDD" id="cd04167">
    <property type="entry name" value="Snu114p"/>
    <property type="match status" value="1"/>
</dbReference>
<gene>
    <name evidence="13" type="ORF">HYFRA_00007537</name>
</gene>
<dbReference type="SMART" id="SM00889">
    <property type="entry name" value="EFG_IV"/>
    <property type="match status" value="1"/>
</dbReference>
<dbReference type="OrthoDB" id="364892at2759"/>
<keyword evidence="6" id="KW-0342">GTP-binding</keyword>
<dbReference type="InterPro" id="IPR041095">
    <property type="entry name" value="EFG_II"/>
</dbReference>
<dbReference type="GO" id="GO:0071007">
    <property type="term" value="C:U2-type catalytic step 2 spliceosome"/>
    <property type="evidence" value="ECO:0007669"/>
    <property type="project" value="TreeGrafter"/>
</dbReference>
<dbReference type="CDD" id="cd01683">
    <property type="entry name" value="EF2_IV_snRNP"/>
    <property type="match status" value="1"/>
</dbReference>
<dbReference type="InterPro" id="IPR000795">
    <property type="entry name" value="T_Tr_GTP-bd_dom"/>
</dbReference>
<dbReference type="Pfam" id="PF00009">
    <property type="entry name" value="GTP_EFTU"/>
    <property type="match status" value="1"/>
</dbReference>
<dbReference type="InterPro" id="IPR005517">
    <property type="entry name" value="Transl_elong_EFG/EF2_IV"/>
</dbReference>
<sequence>MDDLYDEFGNFIGEAESSEDESQPGVDAGAYVYDDDPEDVPEATGQELMEIDGDANVHPDEGPSNAVVLHEDKQYYPTAQQVYGEDVETMVQEEDAQPLSEPIIAPVEQKKFTIQEADLPPVHFDRSFMTDLMNFPDQIRNVALAGHLHHGKTAFMDTLVLETHDIVDRLEKKTGRKRDEQLRYTDVHILERERGISIKSAPMSLVLQSTHGKSHLLNIIDTPGHVNFVDEVASSLRLVDGVVLVVDVVEGVQVNTEQIIKHAVLEGLPLTLVVNKMDRLILELKLPPSDAYFKLKHVVEEVNTVIENTLPGQGEKRRLSPEKGNVLFACSSMGWSFTLQSFAKMYADRYPPKTKGKPGIDVQEFARRLWGDIFYNPRKRSFTRKGIEEGSKRSFVNFVLEPIYKLYANTISESPEDLKETLATLGITLKPSQYKTDASVLLKFVCEQFFGPSNGFVDMVVNHIPSPVESAESKIERYYTGPLDTGVAKAMKECDQDGPLVIQISKLFNTSDATGFYSFGRVLSGTARPGSQVRVLGEGYSIDDEEDMSLATISDVWIAETRYNIPTDGVPAGNWVLLGGVDNSIVKSATLVPPTLPDDEDAYIFKPITHFTESVFKVAVEPINPSELPKMLDGLRKINKSYPLITTKVEESGEHIILGTGELYMDCVLHDLRRLYAEMEIKVSDPVTRFCETVVETSAIKCYAQTPNKKNKITMVAEPLDQGIAEDIESGKVSIKSSNRVIGKFFEENYGWDLLASRSIWAFGPDDLGPNILQDDTLPSEVDKRLLMSVRDTIRQGFSWASREGPLCEEPIRNSKFKIMDVTLAPEAIFRGGGQIIPTSRRACYSSFLMASPRLMEPVYACSMTGPADSVTSLYTVLARRRGHVLSDGPIAGTPLYRVSGLIPVIDSFGFETDLRIHTQGQATVSLVFDRWSIVPGDPLDKDVILRPLEPAGAQATARDFVLKTRRRKGLSEDVSVAKFLEAELFSSLKESGLLDG</sequence>
<dbReference type="FunFam" id="3.90.1430.10:FF:000001">
    <property type="entry name" value="116 kDa U5 small nuclear ribonucleoprotein component"/>
    <property type="match status" value="1"/>
</dbReference>
<dbReference type="InterPro" id="IPR020568">
    <property type="entry name" value="Ribosomal_Su5_D2-typ_SF"/>
</dbReference>
<dbReference type="InterPro" id="IPR009000">
    <property type="entry name" value="Transl_B-barrel_sf"/>
</dbReference>
<dbReference type="InterPro" id="IPR027417">
    <property type="entry name" value="P-loop_NTPase"/>
</dbReference>
<dbReference type="NCBIfam" id="TIGR00231">
    <property type="entry name" value="small_GTP"/>
    <property type="match status" value="1"/>
</dbReference>
<dbReference type="PRINTS" id="PR00315">
    <property type="entry name" value="ELONGATNFCT"/>
</dbReference>
<dbReference type="CDD" id="cd16264">
    <property type="entry name" value="snRNP_III"/>
    <property type="match status" value="1"/>
</dbReference>
<dbReference type="FunFam" id="3.30.70.240:FF:000004">
    <property type="entry name" value="116 kDa U5 small nuclear ribonucleoprotein"/>
    <property type="match status" value="1"/>
</dbReference>
<dbReference type="AlphaFoldDB" id="A0A9N9KSS4"/>
<dbReference type="SUPFAM" id="SSF50447">
    <property type="entry name" value="Translation proteins"/>
    <property type="match status" value="1"/>
</dbReference>
<evidence type="ECO:0000259" key="12">
    <source>
        <dbReference type="PROSITE" id="PS51722"/>
    </source>
</evidence>
<dbReference type="GO" id="GO:0046540">
    <property type="term" value="C:U4/U6 x U5 tri-snRNP complex"/>
    <property type="evidence" value="ECO:0007669"/>
    <property type="project" value="TreeGrafter"/>
</dbReference>
<dbReference type="Gene3D" id="3.30.70.240">
    <property type="match status" value="1"/>
</dbReference>
<dbReference type="Gene3D" id="3.30.70.870">
    <property type="entry name" value="Elongation Factor G (Translational Gtpase), domain 3"/>
    <property type="match status" value="1"/>
</dbReference>
<name>A0A9N9KSS4_9HELO</name>
<dbReference type="Pfam" id="PF03764">
    <property type="entry name" value="EFG_IV"/>
    <property type="match status" value="1"/>
</dbReference>
<comment type="caution">
    <text evidence="13">The sequence shown here is derived from an EMBL/GenBank/DDBJ whole genome shotgun (WGS) entry which is preliminary data.</text>
</comment>
<dbReference type="InterPro" id="IPR005225">
    <property type="entry name" value="Small_GTP-bd"/>
</dbReference>
<dbReference type="InterPro" id="IPR031950">
    <property type="entry name" value="EFTUD2_N"/>
</dbReference>